<evidence type="ECO:0000256" key="3">
    <source>
        <dbReference type="ARBA" id="ARBA00022691"/>
    </source>
</evidence>
<dbReference type="EMBL" id="CP136894">
    <property type="protein sequence ID" value="WOL07145.1"/>
    <property type="molecule type" value="Genomic_DNA"/>
</dbReference>
<dbReference type="Pfam" id="PF01596">
    <property type="entry name" value="Methyltransf_3"/>
    <property type="match status" value="1"/>
</dbReference>
<sequence>MHSTRSLSLSLSLSLSVIDDRRLTVQYILETSVYPREPAAMKELRQITAKHPRSGMAIASNEAQFLNLLLKLINAKNTLEIGVFTGYSLLATALALPDDGKILAIDVDRKSFELGLPVIQKAGVEHKIDFREGAALPILDELVKEEKNGGRRFDFVFVDADKNNYLNYHRRVLELVKVGGVIGYDNTLWSGSVAAAPDEPIPEILMESRDYFVEFNKFLAADPRVEICQLCIGDGLTLCRRLS</sequence>
<evidence type="ECO:0000256" key="1">
    <source>
        <dbReference type="ARBA" id="ARBA00022603"/>
    </source>
</evidence>
<dbReference type="PROSITE" id="PS51682">
    <property type="entry name" value="SAM_OMT_I"/>
    <property type="match status" value="1"/>
</dbReference>
<keyword evidence="1" id="KW-0489">Methyltransferase</keyword>
<evidence type="ECO:0008006" key="7">
    <source>
        <dbReference type="Google" id="ProtNLM"/>
    </source>
</evidence>
<proteinExistence type="inferred from homology"/>
<evidence type="ECO:0000313" key="6">
    <source>
        <dbReference type="Proteomes" id="UP001327560"/>
    </source>
</evidence>
<name>A0AAQ3KGX0_9LILI</name>
<dbReference type="GO" id="GO:0032259">
    <property type="term" value="P:methylation"/>
    <property type="evidence" value="ECO:0007669"/>
    <property type="project" value="UniProtKB-KW"/>
</dbReference>
<dbReference type="GO" id="GO:0008171">
    <property type="term" value="F:O-methyltransferase activity"/>
    <property type="evidence" value="ECO:0007669"/>
    <property type="project" value="InterPro"/>
</dbReference>
<dbReference type="Proteomes" id="UP001327560">
    <property type="component" value="Chromosome 5"/>
</dbReference>
<keyword evidence="3" id="KW-0949">S-adenosyl-L-methionine</keyword>
<evidence type="ECO:0000313" key="5">
    <source>
        <dbReference type="EMBL" id="WOL07145.1"/>
    </source>
</evidence>
<dbReference type="CDD" id="cd02440">
    <property type="entry name" value="AdoMet_MTases"/>
    <property type="match status" value="1"/>
</dbReference>
<dbReference type="InterPro" id="IPR050362">
    <property type="entry name" value="Cation-dep_OMT"/>
</dbReference>
<dbReference type="Gene3D" id="3.40.50.150">
    <property type="entry name" value="Vaccinia Virus protein VP39"/>
    <property type="match status" value="1"/>
</dbReference>
<evidence type="ECO:0000256" key="2">
    <source>
        <dbReference type="ARBA" id="ARBA00022679"/>
    </source>
</evidence>
<keyword evidence="2" id="KW-0808">Transferase</keyword>
<keyword evidence="6" id="KW-1185">Reference proteome</keyword>
<accession>A0AAQ3KGX0</accession>
<comment type="similarity">
    <text evidence="4">Belongs to the class I-like SAM-binding methyltransferase superfamily. Cation-dependent O-methyltransferase family.</text>
</comment>
<organism evidence="5 6">
    <name type="scientific">Canna indica</name>
    <name type="common">Indian-shot</name>
    <dbReference type="NCBI Taxonomy" id="4628"/>
    <lineage>
        <taxon>Eukaryota</taxon>
        <taxon>Viridiplantae</taxon>
        <taxon>Streptophyta</taxon>
        <taxon>Embryophyta</taxon>
        <taxon>Tracheophyta</taxon>
        <taxon>Spermatophyta</taxon>
        <taxon>Magnoliopsida</taxon>
        <taxon>Liliopsida</taxon>
        <taxon>Zingiberales</taxon>
        <taxon>Cannaceae</taxon>
        <taxon>Canna</taxon>
    </lineage>
</organism>
<dbReference type="PANTHER" id="PTHR10509:SF81">
    <property type="entry name" value="CAFFEOYL-COA O-METHYLTRANSFERASE 1"/>
    <property type="match status" value="1"/>
</dbReference>
<reference evidence="5 6" key="1">
    <citation type="submission" date="2023-10" db="EMBL/GenBank/DDBJ databases">
        <title>Chromosome-scale genome assembly provides insights into flower coloration mechanisms of Canna indica.</title>
        <authorList>
            <person name="Li C."/>
        </authorList>
    </citation>
    <scope>NUCLEOTIDE SEQUENCE [LARGE SCALE GENOMIC DNA]</scope>
    <source>
        <tissue evidence="5">Flower</tissue>
    </source>
</reference>
<dbReference type="InterPro" id="IPR002935">
    <property type="entry name" value="SAM_O-MeTrfase"/>
</dbReference>
<dbReference type="InterPro" id="IPR029063">
    <property type="entry name" value="SAM-dependent_MTases_sf"/>
</dbReference>
<dbReference type="PANTHER" id="PTHR10509">
    <property type="entry name" value="O-METHYLTRANSFERASE-RELATED"/>
    <property type="match status" value="1"/>
</dbReference>
<gene>
    <name evidence="5" type="ORF">Cni_G15882</name>
</gene>
<dbReference type="SUPFAM" id="SSF53335">
    <property type="entry name" value="S-adenosyl-L-methionine-dependent methyltransferases"/>
    <property type="match status" value="1"/>
</dbReference>
<evidence type="ECO:0000256" key="4">
    <source>
        <dbReference type="ARBA" id="ARBA00023453"/>
    </source>
</evidence>
<dbReference type="GO" id="GO:0008757">
    <property type="term" value="F:S-adenosylmethionine-dependent methyltransferase activity"/>
    <property type="evidence" value="ECO:0007669"/>
    <property type="project" value="TreeGrafter"/>
</dbReference>
<dbReference type="AlphaFoldDB" id="A0AAQ3KGX0"/>
<protein>
    <recommendedName>
        <fullName evidence="7">Caffeoyl-CoA O-methyltransferase</fullName>
    </recommendedName>
</protein>